<evidence type="ECO:0000313" key="2">
    <source>
        <dbReference type="Proteomes" id="UP001305414"/>
    </source>
</evidence>
<accession>A0AAN7Z7S1</accession>
<evidence type="ECO:0000313" key="1">
    <source>
        <dbReference type="EMBL" id="KAK5627876.1"/>
    </source>
</evidence>
<keyword evidence="2" id="KW-1185">Reference proteome</keyword>
<proteinExistence type="predicted"/>
<dbReference type="Proteomes" id="UP001305414">
    <property type="component" value="Unassembled WGS sequence"/>
</dbReference>
<dbReference type="AlphaFoldDB" id="A0AAN7Z7S1"/>
<dbReference type="EMBL" id="JAWHQM010000006">
    <property type="protein sequence ID" value="KAK5627876.1"/>
    <property type="molecule type" value="Genomic_DNA"/>
</dbReference>
<organism evidence="1 2">
    <name type="scientific">Xylaria bambusicola</name>
    <dbReference type="NCBI Taxonomy" id="326684"/>
    <lineage>
        <taxon>Eukaryota</taxon>
        <taxon>Fungi</taxon>
        <taxon>Dikarya</taxon>
        <taxon>Ascomycota</taxon>
        <taxon>Pezizomycotina</taxon>
        <taxon>Sordariomycetes</taxon>
        <taxon>Xylariomycetidae</taxon>
        <taxon>Xylariales</taxon>
        <taxon>Xylariaceae</taxon>
        <taxon>Xylaria</taxon>
    </lineage>
</organism>
<comment type="caution">
    <text evidence="1">The sequence shown here is derived from an EMBL/GenBank/DDBJ whole genome shotgun (WGS) entry which is preliminary data.</text>
</comment>
<protein>
    <submittedName>
        <fullName evidence="1">Uncharacterized protein</fullName>
    </submittedName>
</protein>
<name>A0AAN7Z7S1_9PEZI</name>
<reference evidence="1 2" key="1">
    <citation type="submission" date="2023-10" db="EMBL/GenBank/DDBJ databases">
        <title>Draft genome sequence of Xylaria bambusicola isolate GMP-LS, the root and basal stem rot pathogen of sugarcane in Indonesia.</title>
        <authorList>
            <person name="Selvaraj P."/>
            <person name="Muralishankar V."/>
            <person name="Muruganantham S."/>
            <person name="Sp S."/>
            <person name="Haryani S."/>
            <person name="Lau K.J.X."/>
            <person name="Naqvi N.I."/>
        </authorList>
    </citation>
    <scope>NUCLEOTIDE SEQUENCE [LARGE SCALE GENOMIC DNA]</scope>
    <source>
        <strain evidence="1">GMP-LS</strain>
    </source>
</reference>
<sequence length="139" mass="15230">MLKTIQSAASLPLNRRLTISGRLDSSTCEFYGYVDDSAVYNEYTIEMAGWGNDGSSNGCAAGVPSIIQTQCRAKLDNFACTQVYENLHDTQISFRINKAAIAQPDCITEALRIASIAAHHEQTIECFCLAECWPSQTVV</sequence>
<gene>
    <name evidence="1" type="ORF">RRF57_003591</name>
</gene>